<gene>
    <name evidence="2" type="ORF">HOP40_06185</name>
</gene>
<name>A0A6M6JG77_9PSEU</name>
<dbReference type="InterPro" id="IPR029063">
    <property type="entry name" value="SAM-dependent_MTases_sf"/>
</dbReference>
<dbReference type="Pfam" id="PF13649">
    <property type="entry name" value="Methyltransf_25"/>
    <property type="match status" value="1"/>
</dbReference>
<reference evidence="2 3" key="1">
    <citation type="submission" date="2020-05" db="EMBL/GenBank/DDBJ databases">
        <authorList>
            <person name="Mo P."/>
        </authorList>
    </citation>
    <scope>NUCLEOTIDE SEQUENCE [LARGE SCALE GENOMIC DNA]</scope>
    <source>
        <strain evidence="2 3">Gen01</strain>
    </source>
</reference>
<keyword evidence="2" id="KW-0489">Methyltransferase</keyword>
<dbReference type="InterPro" id="IPR041698">
    <property type="entry name" value="Methyltransf_25"/>
</dbReference>
<evidence type="ECO:0000259" key="1">
    <source>
        <dbReference type="Pfam" id="PF13649"/>
    </source>
</evidence>
<keyword evidence="2" id="KW-0808">Transferase</keyword>
<dbReference type="RefSeq" id="WP_172155502.1">
    <property type="nucleotide sequence ID" value="NZ_CP053564.1"/>
</dbReference>
<dbReference type="CDD" id="cd02440">
    <property type="entry name" value="AdoMet_MTases"/>
    <property type="match status" value="1"/>
</dbReference>
<dbReference type="AlphaFoldDB" id="A0A6M6JG77"/>
<dbReference type="GO" id="GO:0008168">
    <property type="term" value="F:methyltransferase activity"/>
    <property type="evidence" value="ECO:0007669"/>
    <property type="project" value="UniProtKB-KW"/>
</dbReference>
<evidence type="ECO:0000313" key="3">
    <source>
        <dbReference type="Proteomes" id="UP000505377"/>
    </source>
</evidence>
<accession>A0A6M6JG77</accession>
<sequence>MTDRAEYRRLLTEAYDLDKPHAPEAELASLRAQVEAHGTPALELMSGSARFLAPLLAAGFDVDGVDASADMLAAAERRCAGLPPGSLRQYRQALHELDLPRRYAFAFCVAGSFGLVVRDEEVAGSLTRIRDHLVPGGRVLLEVQTPPERVRRLPWSGTFWRRPDGATITLRGTGRYDPATQVETAVGVYELFVDGRLVETELDEWVRRFWTPDAITAAVRGAGFADVAVARQDDLLTVTARRPT</sequence>
<feature type="domain" description="Methyltransferase" evidence="1">
    <location>
        <begin position="42"/>
        <end position="137"/>
    </location>
</feature>
<dbReference type="EMBL" id="CP053564">
    <property type="protein sequence ID" value="QJY45451.1"/>
    <property type="molecule type" value="Genomic_DNA"/>
</dbReference>
<proteinExistence type="predicted"/>
<dbReference type="KEGG" id="pbro:HOP40_06185"/>
<dbReference type="Gene3D" id="3.40.50.150">
    <property type="entry name" value="Vaccinia Virus protein VP39"/>
    <property type="match status" value="1"/>
</dbReference>
<dbReference type="SUPFAM" id="SSF53335">
    <property type="entry name" value="S-adenosyl-L-methionine-dependent methyltransferases"/>
    <property type="match status" value="1"/>
</dbReference>
<dbReference type="Proteomes" id="UP000505377">
    <property type="component" value="Chromosome"/>
</dbReference>
<dbReference type="GO" id="GO:0032259">
    <property type="term" value="P:methylation"/>
    <property type="evidence" value="ECO:0007669"/>
    <property type="project" value="UniProtKB-KW"/>
</dbReference>
<organism evidence="2 3">
    <name type="scientific">Pseudonocardia broussonetiae</name>
    <dbReference type="NCBI Taxonomy" id="2736640"/>
    <lineage>
        <taxon>Bacteria</taxon>
        <taxon>Bacillati</taxon>
        <taxon>Actinomycetota</taxon>
        <taxon>Actinomycetes</taxon>
        <taxon>Pseudonocardiales</taxon>
        <taxon>Pseudonocardiaceae</taxon>
        <taxon>Pseudonocardia</taxon>
    </lineage>
</organism>
<dbReference type="Gene3D" id="2.20.130.10">
    <property type="entry name" value="CAC2371-like domains"/>
    <property type="match status" value="1"/>
</dbReference>
<evidence type="ECO:0000313" key="2">
    <source>
        <dbReference type="EMBL" id="QJY45451.1"/>
    </source>
</evidence>
<keyword evidence="3" id="KW-1185">Reference proteome</keyword>
<protein>
    <submittedName>
        <fullName evidence="2">Class I SAM-dependent methyltransferase</fullName>
    </submittedName>
</protein>